<dbReference type="InterPro" id="IPR051612">
    <property type="entry name" value="Teichoic_Acid_Biosynth"/>
</dbReference>
<sequence>MGTDIGSLFTALSQRAPKENLAVFIGRIGGRFMDNTKYLFRHCVQTEQPFSSVFLTHHADDYDMLRDAGLPCLMFPSEEAIAMLPRAKAVVCDDFWWRMETPARFLLSGAQILQLWHGIPLKLIGMPEAESAVSMDAEKRQMLRAGYSGYDAVVSTSPFVTGTGLGRAFACDEIWETGYPRNDMLFRTPDAIDMLGVDREAYDAMERFRGAGFKTVFYMPTFRDTGGDAFENGALDLERLDIFCRRQKIAFFFKFHPYVDVPVPRHLKAVHSVQFNSDAYPLLAQTDCLLTDYSSVAYDFLLTGRPVVFFPYDLEKYLACDRAMFYRYEDMSPGPRPVNEPELFEALFRVCKGGEDPWREERNALCAKLFSACDGHAAGRVARLMRSRFFAGGA</sequence>
<dbReference type="AlphaFoldDB" id="Q316A6"/>
<comment type="similarity">
    <text evidence="2">Belongs to the CDP-glycerol glycerophosphotransferase family.</text>
</comment>
<dbReference type="Gene3D" id="3.40.50.12580">
    <property type="match status" value="1"/>
</dbReference>
<dbReference type="HOGENOM" id="CLU_029598_2_0_7"/>
<dbReference type="EMBL" id="CP000112">
    <property type="protein sequence ID" value="ABB37240.1"/>
    <property type="molecule type" value="Genomic_DNA"/>
</dbReference>
<evidence type="ECO:0000256" key="5">
    <source>
        <dbReference type="ARBA" id="ARBA00022944"/>
    </source>
</evidence>
<reference evidence="7 8" key="1">
    <citation type="journal article" date="2011" name="J. Bacteriol.">
        <title>Complete genome sequence and updated annotation of Desulfovibrio alaskensis G20.</title>
        <authorList>
            <person name="Hauser L.J."/>
            <person name="Land M.L."/>
            <person name="Brown S.D."/>
            <person name="Larimer F."/>
            <person name="Keller K.L."/>
            <person name="Rapp-Giles B.J."/>
            <person name="Price M.N."/>
            <person name="Lin M."/>
            <person name="Bruce D.C."/>
            <person name="Detter J.C."/>
            <person name="Tapia R."/>
            <person name="Han C.S."/>
            <person name="Goodwin L.A."/>
            <person name="Cheng J.F."/>
            <person name="Pitluck S."/>
            <person name="Copeland A."/>
            <person name="Lucas S."/>
            <person name="Nolan M."/>
            <person name="Lapidus A.L."/>
            <person name="Palumbo A.V."/>
            <person name="Wall J.D."/>
        </authorList>
    </citation>
    <scope>NUCLEOTIDE SEQUENCE [LARGE SCALE GENOMIC DNA]</scope>
    <source>
        <strain evidence="8">ATCC BAA 1058 / DSM 17464 / G20</strain>
    </source>
</reference>
<protein>
    <submittedName>
        <fullName evidence="7">CDP-glycerol:poly(Glycerophosphate) glycerophosphotransferase</fullName>
    </submittedName>
</protein>
<dbReference type="RefSeq" id="WP_011366571.1">
    <property type="nucleotide sequence ID" value="NC_007519.1"/>
</dbReference>
<keyword evidence="8" id="KW-1185">Reference proteome</keyword>
<dbReference type="InterPro" id="IPR043148">
    <property type="entry name" value="TagF_C"/>
</dbReference>
<dbReference type="PANTHER" id="PTHR37316:SF3">
    <property type="entry name" value="TEICHOIC ACID GLYCEROL-PHOSPHATE TRANSFERASE"/>
    <property type="match status" value="1"/>
</dbReference>
<dbReference type="STRING" id="207559.Dde_0439"/>
<dbReference type="Pfam" id="PF04464">
    <property type="entry name" value="Glyphos_transf"/>
    <property type="match status" value="1"/>
</dbReference>
<gene>
    <name evidence="7" type="ordered locus">Dde_0439</name>
</gene>
<accession>Q316A6</accession>
<proteinExistence type="inferred from homology"/>
<dbReference type="Gene3D" id="3.40.50.11820">
    <property type="match status" value="1"/>
</dbReference>
<keyword evidence="5" id="KW-0777">Teichoic acid biosynthesis</keyword>
<dbReference type="Proteomes" id="UP000002710">
    <property type="component" value="Chromosome"/>
</dbReference>
<dbReference type="PANTHER" id="PTHR37316">
    <property type="entry name" value="TEICHOIC ACID GLYCEROL-PHOSPHATE PRIMASE"/>
    <property type="match status" value="1"/>
</dbReference>
<evidence type="ECO:0000256" key="1">
    <source>
        <dbReference type="ARBA" id="ARBA00004202"/>
    </source>
</evidence>
<keyword evidence="6" id="KW-0472">Membrane</keyword>
<evidence type="ECO:0000256" key="6">
    <source>
        <dbReference type="ARBA" id="ARBA00023136"/>
    </source>
</evidence>
<evidence type="ECO:0000313" key="8">
    <source>
        <dbReference type="Proteomes" id="UP000002710"/>
    </source>
</evidence>
<evidence type="ECO:0000256" key="3">
    <source>
        <dbReference type="ARBA" id="ARBA00022475"/>
    </source>
</evidence>
<dbReference type="GO" id="GO:0019350">
    <property type="term" value="P:teichoic acid biosynthetic process"/>
    <property type="evidence" value="ECO:0007669"/>
    <property type="project" value="UniProtKB-KW"/>
</dbReference>
<keyword evidence="3" id="KW-1003">Cell membrane</keyword>
<dbReference type="InterPro" id="IPR007554">
    <property type="entry name" value="Glycerophosphate_synth"/>
</dbReference>
<organism evidence="7 8">
    <name type="scientific">Oleidesulfovibrio alaskensis (strain ATCC BAA-1058 / DSM 17464 / G20)</name>
    <name type="common">Desulfovibrio alaskensis</name>
    <dbReference type="NCBI Taxonomy" id="207559"/>
    <lineage>
        <taxon>Bacteria</taxon>
        <taxon>Pseudomonadati</taxon>
        <taxon>Thermodesulfobacteriota</taxon>
        <taxon>Desulfovibrionia</taxon>
        <taxon>Desulfovibrionales</taxon>
        <taxon>Desulfovibrionaceae</taxon>
        <taxon>Oleidesulfovibrio</taxon>
    </lineage>
</organism>
<name>Q316A6_OLEA2</name>
<comment type="subcellular location">
    <subcellularLocation>
        <location evidence="1">Cell membrane</location>
        <topology evidence="1">Peripheral membrane protein</topology>
    </subcellularLocation>
</comment>
<dbReference type="GO" id="GO:0005886">
    <property type="term" value="C:plasma membrane"/>
    <property type="evidence" value="ECO:0007669"/>
    <property type="project" value="UniProtKB-SubCell"/>
</dbReference>
<keyword evidence="4 7" id="KW-0808">Transferase</keyword>
<dbReference type="KEGG" id="dde:Dde_0439"/>
<dbReference type="GO" id="GO:0047355">
    <property type="term" value="F:CDP-glycerol glycerophosphotransferase activity"/>
    <property type="evidence" value="ECO:0007669"/>
    <property type="project" value="InterPro"/>
</dbReference>
<evidence type="ECO:0000256" key="4">
    <source>
        <dbReference type="ARBA" id="ARBA00022679"/>
    </source>
</evidence>
<evidence type="ECO:0000313" key="7">
    <source>
        <dbReference type="EMBL" id="ABB37240.1"/>
    </source>
</evidence>
<evidence type="ECO:0000256" key="2">
    <source>
        <dbReference type="ARBA" id="ARBA00010488"/>
    </source>
</evidence>
<dbReference type="eggNOG" id="COG1887">
    <property type="taxonomic scope" value="Bacteria"/>
</dbReference>
<dbReference type="SUPFAM" id="SSF53756">
    <property type="entry name" value="UDP-Glycosyltransferase/glycogen phosphorylase"/>
    <property type="match status" value="1"/>
</dbReference>
<dbReference type="InterPro" id="IPR043149">
    <property type="entry name" value="TagF_N"/>
</dbReference>